<dbReference type="Proteomes" id="UP000075884">
    <property type="component" value="Unassembled WGS sequence"/>
</dbReference>
<keyword evidence="3" id="KW-0206">Cytoskeleton</keyword>
<feature type="coiled-coil region" evidence="5">
    <location>
        <begin position="46"/>
        <end position="133"/>
    </location>
</feature>
<comment type="similarity">
    <text evidence="4">Belongs to the CEP135/TSGA10 family.</text>
</comment>
<evidence type="ECO:0000256" key="3">
    <source>
        <dbReference type="ARBA" id="ARBA00023212"/>
    </source>
</evidence>
<evidence type="ECO:0000256" key="4">
    <source>
        <dbReference type="ARBA" id="ARBA00038123"/>
    </source>
</evidence>
<sequence>MCRRYDVNSRDREIQRLGDLFAGGRPAAALAKDCCYRGVDGLGNDVATLQQDKLSLQQKLNEEQELHERTTRKLTRLSEKNKKLEQELAEIEHVALKVESAANADILERDRKCSDLEVKLQHSQLRIRELESVVALCTKTQDLSDSSSASSSSGLSVEALQTALKQATQEKLLMHKRLIEVTDRERALLANVEKVKTKYSNLKQKYVELELELQTQQQQTTGISNAETKLKIESLQYRCSDLTSKLRHMKEERDRYSSEADRQRSVVEQLKQEGIAKEHKLAELKSELHAERKLQRPTTVSSHVGGRLPTADSIGSGQSSLSVKAAIHRIERERDVAKSEVRELKQERDALREKLQLSTRSQQDELAKHEQILVGYSQQIAELEAENRDLQGGKSGSQMKMKMLKEENHSLQSRVKELEQNYSKLKLSNSQLRILQDQTERALALHQNRLLCTETQLGTAENKLHQVDSTVDEAQKEIEMLKGEIRSLTAANAELLRLKDKLLMDLDKKTECLYTIEAELKSSKTKKKELQCTIDQVQQKLE</sequence>
<evidence type="ECO:0000256" key="5">
    <source>
        <dbReference type="SAM" id="Coils"/>
    </source>
</evidence>
<evidence type="ECO:0000256" key="6">
    <source>
        <dbReference type="SAM" id="MobiDB-lite"/>
    </source>
</evidence>
<dbReference type="GO" id="GO:0005814">
    <property type="term" value="C:centriole"/>
    <property type="evidence" value="ECO:0007669"/>
    <property type="project" value="UniProtKB-SubCell"/>
</dbReference>
<evidence type="ECO:0000313" key="7">
    <source>
        <dbReference type="EnsemblMetazoa" id="ADIR002012-PA"/>
    </source>
</evidence>
<comment type="subcellular location">
    <subcellularLocation>
        <location evidence="1">Cytoplasm</location>
        <location evidence="1">Cytoskeleton</location>
        <location evidence="1">Microtubule organizing center</location>
        <location evidence="1">Centrosome</location>
        <location evidence="1">Centriole</location>
    </subcellularLocation>
</comment>
<reference evidence="7" key="2">
    <citation type="submission" date="2020-05" db="UniProtKB">
        <authorList>
            <consortium name="EnsemblMetazoa"/>
        </authorList>
    </citation>
    <scope>IDENTIFICATION</scope>
    <source>
        <strain evidence="7">WRAIR2</strain>
    </source>
</reference>
<dbReference type="PANTHER" id="PTHR20544">
    <property type="entry name" value="CENTROSOMAL PROTEIN CEP135"/>
    <property type="match status" value="1"/>
</dbReference>
<dbReference type="VEuPathDB" id="VectorBase:ADIR002012"/>
<feature type="region of interest" description="Disordered" evidence="6">
    <location>
        <begin position="288"/>
        <end position="319"/>
    </location>
</feature>
<evidence type="ECO:0000313" key="8">
    <source>
        <dbReference type="Proteomes" id="UP000075884"/>
    </source>
</evidence>
<name>A0A182N300_9DIPT</name>
<dbReference type="EnsemblMetazoa" id="ADIR002012-RA">
    <property type="protein sequence ID" value="ADIR002012-PA"/>
    <property type="gene ID" value="ADIR002012"/>
</dbReference>
<feature type="coiled-coil region" evidence="5">
    <location>
        <begin position="185"/>
        <end position="287"/>
    </location>
</feature>
<reference evidence="8" key="1">
    <citation type="submission" date="2013-03" db="EMBL/GenBank/DDBJ databases">
        <title>The Genome Sequence of Anopheles dirus WRAIR2.</title>
        <authorList>
            <consortium name="The Broad Institute Genomics Platform"/>
            <person name="Neafsey D.E."/>
            <person name="Walton C."/>
            <person name="Walker B."/>
            <person name="Young S.K."/>
            <person name="Zeng Q."/>
            <person name="Gargeya S."/>
            <person name="Fitzgerald M."/>
            <person name="Haas B."/>
            <person name="Abouelleil A."/>
            <person name="Allen A.W."/>
            <person name="Alvarado L."/>
            <person name="Arachchi H.M."/>
            <person name="Berlin A.M."/>
            <person name="Chapman S.B."/>
            <person name="Gainer-Dewar J."/>
            <person name="Goldberg J."/>
            <person name="Griggs A."/>
            <person name="Gujja S."/>
            <person name="Hansen M."/>
            <person name="Howarth C."/>
            <person name="Imamovic A."/>
            <person name="Ireland A."/>
            <person name="Larimer J."/>
            <person name="McCowan C."/>
            <person name="Murphy C."/>
            <person name="Pearson M."/>
            <person name="Poon T.W."/>
            <person name="Priest M."/>
            <person name="Roberts A."/>
            <person name="Saif S."/>
            <person name="Shea T."/>
            <person name="Sisk P."/>
            <person name="Sykes S."/>
            <person name="Wortman J."/>
            <person name="Nusbaum C."/>
            <person name="Birren B."/>
        </authorList>
    </citation>
    <scope>NUCLEOTIDE SEQUENCE [LARGE SCALE GENOMIC DNA]</scope>
    <source>
        <strain evidence="8">WRAIR2</strain>
    </source>
</reference>
<feature type="coiled-coil region" evidence="5">
    <location>
        <begin position="327"/>
        <end position="540"/>
    </location>
</feature>
<dbReference type="STRING" id="7168.A0A182N300"/>
<keyword evidence="5" id="KW-0175">Coiled coil</keyword>
<evidence type="ECO:0000256" key="2">
    <source>
        <dbReference type="ARBA" id="ARBA00022490"/>
    </source>
</evidence>
<dbReference type="InterPro" id="IPR051877">
    <property type="entry name" value="Centriole_BasalBody_StrucProt"/>
</dbReference>
<dbReference type="Gene3D" id="1.20.5.340">
    <property type="match status" value="1"/>
</dbReference>
<dbReference type="SUPFAM" id="SSF57997">
    <property type="entry name" value="Tropomyosin"/>
    <property type="match status" value="1"/>
</dbReference>
<proteinExistence type="inferred from homology"/>
<organism evidence="7 8">
    <name type="scientific">Anopheles dirus</name>
    <dbReference type="NCBI Taxonomy" id="7168"/>
    <lineage>
        <taxon>Eukaryota</taxon>
        <taxon>Metazoa</taxon>
        <taxon>Ecdysozoa</taxon>
        <taxon>Arthropoda</taxon>
        <taxon>Hexapoda</taxon>
        <taxon>Insecta</taxon>
        <taxon>Pterygota</taxon>
        <taxon>Neoptera</taxon>
        <taxon>Endopterygota</taxon>
        <taxon>Diptera</taxon>
        <taxon>Nematocera</taxon>
        <taxon>Culicoidea</taxon>
        <taxon>Culicidae</taxon>
        <taxon>Anophelinae</taxon>
        <taxon>Anopheles</taxon>
    </lineage>
</organism>
<accession>A0A182N300</accession>
<evidence type="ECO:0000256" key="1">
    <source>
        <dbReference type="ARBA" id="ARBA00004114"/>
    </source>
</evidence>
<keyword evidence="8" id="KW-1185">Reference proteome</keyword>
<dbReference type="AlphaFoldDB" id="A0A182N300"/>
<protein>
    <submittedName>
        <fullName evidence="7">Uncharacterized protein</fullName>
    </submittedName>
</protein>
<keyword evidence="2" id="KW-0963">Cytoplasm</keyword>
<dbReference type="PANTHER" id="PTHR20544:SF0">
    <property type="entry name" value="NUCLEOPROTEIN TPR_MLP1 DOMAIN-CONTAINING PROTEIN"/>
    <property type="match status" value="1"/>
</dbReference>